<dbReference type="Proteomes" id="UP001589698">
    <property type="component" value="Unassembled WGS sequence"/>
</dbReference>
<evidence type="ECO:0000313" key="1">
    <source>
        <dbReference type="EMBL" id="MFC0221434.1"/>
    </source>
</evidence>
<dbReference type="SUPFAM" id="SSF55729">
    <property type="entry name" value="Acyl-CoA N-acyltransferases (Nat)"/>
    <property type="match status" value="1"/>
</dbReference>
<evidence type="ECO:0000313" key="2">
    <source>
        <dbReference type="Proteomes" id="UP001589698"/>
    </source>
</evidence>
<accession>A0ABV6DXJ9</accession>
<gene>
    <name evidence="1" type="ORF">ACFFJG_02980</name>
</gene>
<dbReference type="InterPro" id="IPR016181">
    <property type="entry name" value="Acyl_CoA_acyltransferase"/>
</dbReference>
<sequence>MTLTVDGHRVVPLTPQTWDLFAGMASHSGLFGGCWCVHFHCLPDPPERAAVGNPAFKRMLVEDGVAHAALVLDGDEAVAWAEYGTVAELPNIQHRKQWEAETAVPPDYRITCVQVRKDHRRRGLAEVAVRGAVALVAEAGGGRVESYPHDLPPGKKMSSSFLYNATRTMYERVGFTYVRPKGQGNCVMELQVDPA</sequence>
<proteinExistence type="predicted"/>
<keyword evidence="2" id="KW-1185">Reference proteome</keyword>
<reference evidence="1 2" key="1">
    <citation type="submission" date="2024-09" db="EMBL/GenBank/DDBJ databases">
        <authorList>
            <person name="Sun Q."/>
            <person name="Mori K."/>
        </authorList>
    </citation>
    <scope>NUCLEOTIDE SEQUENCE [LARGE SCALE GENOMIC DNA]</scope>
    <source>
        <strain evidence="1 2">CCM 8654</strain>
    </source>
</reference>
<comment type="caution">
    <text evidence="1">The sequence shown here is derived from an EMBL/GenBank/DDBJ whole genome shotgun (WGS) entry which is preliminary data.</text>
</comment>
<organism evidence="1 2">
    <name type="scientific">Nocardioides zeicaulis</name>
    <dbReference type="NCBI Taxonomy" id="1776857"/>
    <lineage>
        <taxon>Bacteria</taxon>
        <taxon>Bacillati</taxon>
        <taxon>Actinomycetota</taxon>
        <taxon>Actinomycetes</taxon>
        <taxon>Propionibacteriales</taxon>
        <taxon>Nocardioidaceae</taxon>
        <taxon>Nocardioides</taxon>
    </lineage>
</organism>
<dbReference type="RefSeq" id="WP_378517125.1">
    <property type="nucleotide sequence ID" value="NZ_CBCSDI010000013.1"/>
</dbReference>
<dbReference type="Gene3D" id="3.40.630.30">
    <property type="match status" value="1"/>
</dbReference>
<name>A0ABV6DXJ9_9ACTN</name>
<protein>
    <submittedName>
        <fullName evidence="1">GNAT family N-acetyltransferase</fullName>
    </submittedName>
</protein>
<dbReference type="EMBL" id="JBHLXH010000001">
    <property type="protein sequence ID" value="MFC0221434.1"/>
    <property type="molecule type" value="Genomic_DNA"/>
</dbReference>